<feature type="compositionally biased region" description="Basic and acidic residues" evidence="1">
    <location>
        <begin position="18"/>
        <end position="30"/>
    </location>
</feature>
<feature type="region of interest" description="Disordered" evidence="1">
    <location>
        <begin position="208"/>
        <end position="231"/>
    </location>
</feature>
<feature type="region of interest" description="Disordered" evidence="1">
    <location>
        <begin position="47"/>
        <end position="70"/>
    </location>
</feature>
<keyword evidence="3" id="KW-1185">Reference proteome</keyword>
<accession>K0SAF8</accession>
<feature type="region of interest" description="Disordered" evidence="1">
    <location>
        <begin position="395"/>
        <end position="439"/>
    </location>
</feature>
<proteinExistence type="predicted"/>
<feature type="region of interest" description="Disordered" evidence="1">
    <location>
        <begin position="1"/>
        <end position="30"/>
    </location>
</feature>
<evidence type="ECO:0000313" key="2">
    <source>
        <dbReference type="EMBL" id="EJK62210.1"/>
    </source>
</evidence>
<gene>
    <name evidence="2" type="ORF">THAOC_17187</name>
</gene>
<comment type="caution">
    <text evidence="2">The sequence shown here is derived from an EMBL/GenBank/DDBJ whole genome shotgun (WGS) entry which is preliminary data.</text>
</comment>
<dbReference type="AlphaFoldDB" id="K0SAF8"/>
<reference evidence="2 3" key="1">
    <citation type="journal article" date="2012" name="Genome Biol.">
        <title>Genome and low-iron response of an oceanic diatom adapted to chronic iron limitation.</title>
        <authorList>
            <person name="Lommer M."/>
            <person name="Specht M."/>
            <person name="Roy A.S."/>
            <person name="Kraemer L."/>
            <person name="Andreson R."/>
            <person name="Gutowska M.A."/>
            <person name="Wolf J."/>
            <person name="Bergner S.V."/>
            <person name="Schilhabel M.B."/>
            <person name="Klostermeier U.C."/>
            <person name="Beiko R.G."/>
            <person name="Rosenstiel P."/>
            <person name="Hippler M."/>
            <person name="Laroche J."/>
        </authorList>
    </citation>
    <scope>NUCLEOTIDE SEQUENCE [LARGE SCALE GENOMIC DNA]</scope>
    <source>
        <strain evidence="2 3">CCMP1005</strain>
    </source>
</reference>
<dbReference type="EMBL" id="AGNL01019044">
    <property type="protein sequence ID" value="EJK62210.1"/>
    <property type="molecule type" value="Genomic_DNA"/>
</dbReference>
<organism evidence="2 3">
    <name type="scientific">Thalassiosira oceanica</name>
    <name type="common">Marine diatom</name>
    <dbReference type="NCBI Taxonomy" id="159749"/>
    <lineage>
        <taxon>Eukaryota</taxon>
        <taxon>Sar</taxon>
        <taxon>Stramenopiles</taxon>
        <taxon>Ochrophyta</taxon>
        <taxon>Bacillariophyta</taxon>
        <taxon>Coscinodiscophyceae</taxon>
        <taxon>Thalassiosirophycidae</taxon>
        <taxon>Thalassiosirales</taxon>
        <taxon>Thalassiosiraceae</taxon>
        <taxon>Thalassiosira</taxon>
    </lineage>
</organism>
<evidence type="ECO:0000313" key="3">
    <source>
        <dbReference type="Proteomes" id="UP000266841"/>
    </source>
</evidence>
<dbReference type="Proteomes" id="UP000266841">
    <property type="component" value="Unassembled WGS sequence"/>
</dbReference>
<sequence>MVRHEKSDSLVRYARSNRRSDPERSDRDAGHQLDHLAEETIALCATEKLPQLSTHEERTSSGGKITNVHGGTMTEFHESRADSGGTMNEVHAARTRSTRSKTDGVKGDEAALEAKGLVVGRDVTLVGHGGKTDVKVAKDDEAARKGGPLKLDREKTKDSWVDEAALEAKGLVVGRDVTLVGHGGKTDVKVAKDDEAARKGGPLKLDREKTKDSWVDEGTCSSTDAESTAGLGFGRNGGLNSLISNGEMGEEEKDGQKAAVMKEDVELDREEAKDSCLDKDGHQSALENGGFVGSSEGLVICSCVTSNQLGGTDSKFVKDYKEMEATHNGGYLELDCMKANDDCSDKVSRGSMEDRGEDKGLLVHGDEVELRKALFVSKGNALSVVGQAVGQFALDDEEKDGEDEARPAKNGLELQKDSEAAASKECPELDSEDKAKTNLNKAPIGRGGVDSSMESLVAGCDGVLFGVFGEEDDGETTLAAKKGINGVAKVGVAEMVRAD</sequence>
<evidence type="ECO:0000256" key="1">
    <source>
        <dbReference type="SAM" id="MobiDB-lite"/>
    </source>
</evidence>
<name>K0SAF8_THAOC</name>
<protein>
    <submittedName>
        <fullName evidence="2">Uncharacterized protein</fullName>
    </submittedName>
</protein>